<dbReference type="PANTHER" id="PTHR12775">
    <property type="entry name" value="PROTEIN C20ORF43 HOMOLOG"/>
    <property type="match status" value="1"/>
</dbReference>
<dbReference type="GO" id="GO:0005634">
    <property type="term" value="C:nucleus"/>
    <property type="evidence" value="ECO:0007669"/>
    <property type="project" value="TreeGrafter"/>
</dbReference>
<keyword evidence="2" id="KW-1185">Reference proteome</keyword>
<dbReference type="GeneID" id="8296534"/>
<gene>
    <name evidence="1" type="ORF">CTRG_04823</name>
</gene>
<dbReference type="Proteomes" id="UP000002037">
    <property type="component" value="Unassembled WGS sequence"/>
</dbReference>
<evidence type="ECO:0000313" key="1">
    <source>
        <dbReference type="EMBL" id="EER32040.1"/>
    </source>
</evidence>
<dbReference type="EMBL" id="GG692400">
    <property type="protein sequence ID" value="EER32040.1"/>
    <property type="molecule type" value="Genomic_DNA"/>
</dbReference>
<dbReference type="PANTHER" id="PTHR12775:SF0">
    <property type="entry name" value="REPLICATION TERMINATION FACTOR 2"/>
    <property type="match status" value="1"/>
</dbReference>
<name>C5MFI0_CANTT</name>
<protein>
    <recommendedName>
        <fullName evidence="3">Replication termination factor 2</fullName>
    </recommendedName>
</protein>
<accession>C5MFI0</accession>
<dbReference type="HOGENOM" id="CLU_048955_2_1_1"/>
<evidence type="ECO:0000313" key="2">
    <source>
        <dbReference type="Proteomes" id="UP000002037"/>
    </source>
</evidence>
<dbReference type="eggNOG" id="KOG3113">
    <property type="taxonomic scope" value="Eukaryota"/>
</dbReference>
<dbReference type="RefSeq" id="XP_002550525.1">
    <property type="nucleotide sequence ID" value="XM_002550479.1"/>
</dbReference>
<reference evidence="1 2" key="1">
    <citation type="journal article" date="2009" name="Nature">
        <title>Evolution of pathogenicity and sexual reproduction in eight Candida genomes.</title>
        <authorList>
            <person name="Butler G."/>
            <person name="Rasmussen M.D."/>
            <person name="Lin M.F."/>
            <person name="Santos M.A."/>
            <person name="Sakthikumar S."/>
            <person name="Munro C.A."/>
            <person name="Rheinbay E."/>
            <person name="Grabherr M."/>
            <person name="Forche A."/>
            <person name="Reedy J.L."/>
            <person name="Agrafioti I."/>
            <person name="Arnaud M.B."/>
            <person name="Bates S."/>
            <person name="Brown A.J."/>
            <person name="Brunke S."/>
            <person name="Costanzo M.C."/>
            <person name="Fitzpatrick D.A."/>
            <person name="de Groot P.W."/>
            <person name="Harris D."/>
            <person name="Hoyer L.L."/>
            <person name="Hube B."/>
            <person name="Klis F.M."/>
            <person name="Kodira C."/>
            <person name="Lennard N."/>
            <person name="Logue M.E."/>
            <person name="Martin R."/>
            <person name="Neiman A.M."/>
            <person name="Nikolaou E."/>
            <person name="Quail M.A."/>
            <person name="Quinn J."/>
            <person name="Santos M.C."/>
            <person name="Schmitzberger F.F."/>
            <person name="Sherlock G."/>
            <person name="Shah P."/>
            <person name="Silverstein K.A."/>
            <person name="Skrzypek M.S."/>
            <person name="Soll D."/>
            <person name="Staggs R."/>
            <person name="Stansfield I."/>
            <person name="Stumpf M.P."/>
            <person name="Sudbery P.E."/>
            <person name="Srikantha T."/>
            <person name="Zeng Q."/>
            <person name="Berman J."/>
            <person name="Berriman M."/>
            <person name="Heitman J."/>
            <person name="Gow N.A."/>
            <person name="Lorenz M.C."/>
            <person name="Birren B.W."/>
            <person name="Kellis M."/>
            <person name="Cuomo C.A."/>
        </authorList>
    </citation>
    <scope>NUCLEOTIDE SEQUENCE [LARGE SCALE GENOMIC DNA]</scope>
    <source>
        <strain evidence="2">ATCC MYA-3404 / T1</strain>
    </source>
</reference>
<dbReference type="Pfam" id="PF04641">
    <property type="entry name" value="Rtf2"/>
    <property type="match status" value="1"/>
</dbReference>
<evidence type="ECO:0008006" key="3">
    <source>
        <dbReference type="Google" id="ProtNLM"/>
    </source>
</evidence>
<proteinExistence type="predicted"/>
<organism evidence="1 2">
    <name type="scientific">Candida tropicalis (strain ATCC MYA-3404 / T1)</name>
    <name type="common">Yeast</name>
    <dbReference type="NCBI Taxonomy" id="294747"/>
    <lineage>
        <taxon>Eukaryota</taxon>
        <taxon>Fungi</taxon>
        <taxon>Dikarya</taxon>
        <taxon>Ascomycota</taxon>
        <taxon>Saccharomycotina</taxon>
        <taxon>Pichiomycetes</taxon>
        <taxon>Debaryomycetaceae</taxon>
        <taxon>Candida/Lodderomyces clade</taxon>
        <taxon>Candida</taxon>
    </lineage>
</organism>
<dbReference type="STRING" id="294747.C5MFI0"/>
<dbReference type="AlphaFoldDB" id="C5MFI0"/>
<sequence length="228" mass="26177">MGADGGTIATRSDILLNHTIKSQHNVQRAEDKEENIIKMCHYSTLPLYNNDPIVGDCKGKLYIKEHILKYILSTKKDKGSIKPEFSHINSLKDILPVHISWTILDKVPYIQCPVTKEIEKGYSYFRTCGCLLSNKVLKEFKHEGKCPNCNQSFKDDDVVILDPLNKKEVTELNEKTMAHLQEQGLSHAKLPLKKTKKKKSEDMNVIDEFVRKRKLLEDIPNTKRSKSK</sequence>
<dbReference type="VEuPathDB" id="FungiDB:CTRG_04823"/>
<dbReference type="KEGG" id="ctp:CTRG_04823"/>
<dbReference type="InterPro" id="IPR006735">
    <property type="entry name" value="Rtf2"/>
</dbReference>
<dbReference type="GO" id="GO:0006274">
    <property type="term" value="P:DNA replication termination"/>
    <property type="evidence" value="ECO:0007669"/>
    <property type="project" value="TreeGrafter"/>
</dbReference>
<dbReference type="OrthoDB" id="247013at2759"/>